<evidence type="ECO:0000313" key="10">
    <source>
        <dbReference type="Proteomes" id="UP000198793"/>
    </source>
</evidence>
<evidence type="ECO:0000256" key="5">
    <source>
        <dbReference type="ARBA" id="ARBA00022840"/>
    </source>
</evidence>
<feature type="domain" description="ABC transporter" evidence="8">
    <location>
        <begin position="4"/>
        <end position="215"/>
    </location>
</feature>
<evidence type="ECO:0000256" key="3">
    <source>
        <dbReference type="ARBA" id="ARBA00022741"/>
    </source>
</evidence>
<keyword evidence="3" id="KW-0547">Nucleotide-binding</keyword>
<dbReference type="SMART" id="SM00382">
    <property type="entry name" value="AAA"/>
    <property type="match status" value="1"/>
</dbReference>
<dbReference type="GO" id="GO:0022857">
    <property type="term" value="F:transmembrane transporter activity"/>
    <property type="evidence" value="ECO:0007669"/>
    <property type="project" value="InterPro"/>
</dbReference>
<dbReference type="InterPro" id="IPR005895">
    <property type="entry name" value="ABC_transptr_haem_export_CcmA"/>
</dbReference>
<protein>
    <submittedName>
        <fullName evidence="9">Heme exporter protein A</fullName>
    </submittedName>
</protein>
<dbReference type="InterPro" id="IPR017871">
    <property type="entry name" value="ABC_transporter-like_CS"/>
</dbReference>
<evidence type="ECO:0000256" key="1">
    <source>
        <dbReference type="ARBA" id="ARBA00005417"/>
    </source>
</evidence>
<dbReference type="InterPro" id="IPR003593">
    <property type="entry name" value="AAA+_ATPase"/>
</dbReference>
<dbReference type="InterPro" id="IPR027417">
    <property type="entry name" value="P-loop_NTPase"/>
</dbReference>
<evidence type="ECO:0000313" key="9">
    <source>
        <dbReference type="EMBL" id="SDN50360.1"/>
    </source>
</evidence>
<dbReference type="GO" id="GO:0017004">
    <property type="term" value="P:cytochrome complex assembly"/>
    <property type="evidence" value="ECO:0007669"/>
    <property type="project" value="UniProtKB-KW"/>
</dbReference>
<dbReference type="InterPro" id="IPR003439">
    <property type="entry name" value="ABC_transporter-like_ATP-bd"/>
</dbReference>
<dbReference type="Pfam" id="PF00005">
    <property type="entry name" value="ABC_tran"/>
    <property type="match status" value="1"/>
</dbReference>
<dbReference type="EMBL" id="FNIT01000001">
    <property type="protein sequence ID" value="SDN50360.1"/>
    <property type="molecule type" value="Genomic_DNA"/>
</dbReference>
<dbReference type="GO" id="GO:0016887">
    <property type="term" value="F:ATP hydrolysis activity"/>
    <property type="evidence" value="ECO:0007669"/>
    <property type="project" value="InterPro"/>
</dbReference>
<keyword evidence="2" id="KW-0813">Transport</keyword>
<keyword evidence="5" id="KW-0067">ATP-binding</keyword>
<evidence type="ECO:0000256" key="2">
    <source>
        <dbReference type="ARBA" id="ARBA00022448"/>
    </source>
</evidence>
<dbReference type="Proteomes" id="UP000198793">
    <property type="component" value="Unassembled WGS sequence"/>
</dbReference>
<sequence>MPTLRLLELTWGREGRALAPALDLQLADGEALAVTGPNGAGKSTLLRTLAGLLPPVSGAARIDGWRNAAGEEEARISRAAHYLGHRNALKPTRRVCAELAFWHRTGGLDPAEALDAVAVPRVRDLPCAALSAGQARRVAIARLLVAPRPVWLLDEPSAALDADATTRLSALCRDFLARGGIIAAATHLPLGLDARELRLREPITSSVPSDGWSDW</sequence>
<evidence type="ECO:0000259" key="8">
    <source>
        <dbReference type="PROSITE" id="PS50893"/>
    </source>
</evidence>
<keyword evidence="7" id="KW-0472">Membrane</keyword>
<accession>A0A1H0BY05</accession>
<dbReference type="AlphaFoldDB" id="A0A1H0BY05"/>
<evidence type="ECO:0000256" key="7">
    <source>
        <dbReference type="ARBA" id="ARBA00023136"/>
    </source>
</evidence>
<dbReference type="STRING" id="1166073.SAMN05192530_10147"/>
<reference evidence="9 10" key="1">
    <citation type="submission" date="2016-10" db="EMBL/GenBank/DDBJ databases">
        <authorList>
            <person name="de Groot N.N."/>
        </authorList>
    </citation>
    <scope>NUCLEOTIDE SEQUENCE [LARGE SCALE GENOMIC DNA]</scope>
    <source>
        <strain evidence="10">L7-484,KACC 16230,DSM 25025</strain>
    </source>
</reference>
<proteinExistence type="inferred from homology"/>
<keyword evidence="4" id="KW-0201">Cytochrome c-type biogenesis</keyword>
<dbReference type="NCBIfam" id="TIGR01189">
    <property type="entry name" value="ccmA"/>
    <property type="match status" value="1"/>
</dbReference>
<evidence type="ECO:0000256" key="4">
    <source>
        <dbReference type="ARBA" id="ARBA00022748"/>
    </source>
</evidence>
<comment type="similarity">
    <text evidence="1">Belongs to the ABC transporter superfamily.</text>
</comment>
<organism evidence="9 10">
    <name type="scientific">Aureimonas jatrophae</name>
    <dbReference type="NCBI Taxonomy" id="1166073"/>
    <lineage>
        <taxon>Bacteria</taxon>
        <taxon>Pseudomonadati</taxon>
        <taxon>Pseudomonadota</taxon>
        <taxon>Alphaproteobacteria</taxon>
        <taxon>Hyphomicrobiales</taxon>
        <taxon>Aurantimonadaceae</taxon>
        <taxon>Aureimonas</taxon>
    </lineage>
</organism>
<dbReference type="PROSITE" id="PS50893">
    <property type="entry name" value="ABC_TRANSPORTER_2"/>
    <property type="match status" value="1"/>
</dbReference>
<keyword evidence="10" id="KW-1185">Reference proteome</keyword>
<name>A0A1H0BY05_9HYPH</name>
<gene>
    <name evidence="9" type="ORF">SAMN05192530_10147</name>
</gene>
<dbReference type="PANTHER" id="PTHR43499">
    <property type="entry name" value="ABC TRANSPORTER I FAMILY MEMBER 1"/>
    <property type="match status" value="1"/>
</dbReference>
<evidence type="ECO:0000256" key="6">
    <source>
        <dbReference type="ARBA" id="ARBA00022967"/>
    </source>
</evidence>
<dbReference type="PANTHER" id="PTHR43499:SF1">
    <property type="entry name" value="ABC TRANSPORTER I FAMILY MEMBER 1"/>
    <property type="match status" value="1"/>
</dbReference>
<keyword evidence="6" id="KW-1278">Translocase</keyword>
<dbReference type="GO" id="GO:0005524">
    <property type="term" value="F:ATP binding"/>
    <property type="evidence" value="ECO:0007669"/>
    <property type="project" value="UniProtKB-KW"/>
</dbReference>
<dbReference type="Gene3D" id="3.40.50.300">
    <property type="entry name" value="P-loop containing nucleotide triphosphate hydrolases"/>
    <property type="match status" value="1"/>
</dbReference>
<dbReference type="SUPFAM" id="SSF52540">
    <property type="entry name" value="P-loop containing nucleoside triphosphate hydrolases"/>
    <property type="match status" value="1"/>
</dbReference>
<dbReference type="PROSITE" id="PS00211">
    <property type="entry name" value="ABC_TRANSPORTER_1"/>
    <property type="match status" value="1"/>
</dbReference>